<accession>A0A6C0EDH9</accession>
<organism evidence="1">
    <name type="scientific">viral metagenome</name>
    <dbReference type="NCBI Taxonomy" id="1070528"/>
    <lineage>
        <taxon>unclassified sequences</taxon>
        <taxon>metagenomes</taxon>
        <taxon>organismal metagenomes</taxon>
    </lineage>
</organism>
<name>A0A6C0EDH9_9ZZZZ</name>
<evidence type="ECO:0000313" key="1">
    <source>
        <dbReference type="EMBL" id="QHT27247.1"/>
    </source>
</evidence>
<proteinExistence type="predicted"/>
<dbReference type="EMBL" id="MN739820">
    <property type="protein sequence ID" value="QHT27247.1"/>
    <property type="molecule type" value="Genomic_DNA"/>
</dbReference>
<reference evidence="1" key="1">
    <citation type="journal article" date="2020" name="Nature">
        <title>Giant virus diversity and host interactions through global metagenomics.</title>
        <authorList>
            <person name="Schulz F."/>
            <person name="Roux S."/>
            <person name="Paez-Espino D."/>
            <person name="Jungbluth S."/>
            <person name="Walsh D.A."/>
            <person name="Denef V.J."/>
            <person name="McMahon K.D."/>
            <person name="Konstantinidis K.T."/>
            <person name="Eloe-Fadrosh E.A."/>
            <person name="Kyrpides N.C."/>
            <person name="Woyke T."/>
        </authorList>
    </citation>
    <scope>NUCLEOTIDE SEQUENCE</scope>
    <source>
        <strain evidence="1">GVMAG-M-3300023179-2</strain>
    </source>
</reference>
<protein>
    <submittedName>
        <fullName evidence="1">Uncharacterized protein</fullName>
    </submittedName>
</protein>
<sequence>MYNNSNKFKNIYNKDQSNSLPTDYLLYVKLQNDIDNDKLSDFDIILQIENLKSKQITLNNYKLQPIYILLTLLQSKINTIITLNQEIKNLSNDKLHADGILITNNIIINNRVSINPLYISYIQKYGFPYNGIFLDDLLKTLF</sequence>
<dbReference type="AlphaFoldDB" id="A0A6C0EDH9"/>